<dbReference type="AlphaFoldDB" id="A0A3D3TJ40"/>
<gene>
    <name evidence="1" type="ORF">DIT26_01000</name>
</gene>
<proteinExistence type="predicted"/>
<organism evidence="1 2">
    <name type="scientific">Mesotoga infera</name>
    <dbReference type="NCBI Taxonomy" id="1236046"/>
    <lineage>
        <taxon>Bacteria</taxon>
        <taxon>Thermotogati</taxon>
        <taxon>Thermotogota</taxon>
        <taxon>Thermotogae</taxon>
        <taxon>Kosmotogales</taxon>
        <taxon>Kosmotogaceae</taxon>
        <taxon>Mesotoga</taxon>
    </lineage>
</organism>
<sequence>MNTLGQDMIEIINVIPTAKVVGYQRTDGDIAYVLFFFDLDLLYQNLVIKVLFSFRQDFDVDPEQI</sequence>
<evidence type="ECO:0000313" key="2">
    <source>
        <dbReference type="Proteomes" id="UP000264215"/>
    </source>
</evidence>
<reference evidence="1 2" key="1">
    <citation type="journal article" date="2018" name="Nat. Biotechnol.">
        <title>A standardized bacterial taxonomy based on genome phylogeny substantially revises the tree of life.</title>
        <authorList>
            <person name="Parks D.H."/>
            <person name="Chuvochina M."/>
            <person name="Waite D.W."/>
            <person name="Rinke C."/>
            <person name="Skarshewski A."/>
            <person name="Chaumeil P.A."/>
            <person name="Hugenholtz P."/>
        </authorList>
    </citation>
    <scope>NUCLEOTIDE SEQUENCE [LARGE SCALE GENOMIC DNA]</scope>
    <source>
        <strain evidence="1">UBA9905</strain>
    </source>
</reference>
<evidence type="ECO:0000313" key="1">
    <source>
        <dbReference type="EMBL" id="HCO69160.1"/>
    </source>
</evidence>
<name>A0A3D3TJ40_9BACT</name>
<accession>A0A3D3TJ40</accession>
<dbReference type="Proteomes" id="UP000264215">
    <property type="component" value="Unassembled WGS sequence"/>
</dbReference>
<dbReference type="EMBL" id="DQBS01000025">
    <property type="protein sequence ID" value="HCO69160.1"/>
    <property type="molecule type" value="Genomic_DNA"/>
</dbReference>
<protein>
    <submittedName>
        <fullName evidence="1">Uncharacterized protein</fullName>
    </submittedName>
</protein>
<comment type="caution">
    <text evidence="1">The sequence shown here is derived from an EMBL/GenBank/DDBJ whole genome shotgun (WGS) entry which is preliminary data.</text>
</comment>